<proteinExistence type="predicted"/>
<comment type="caution">
    <text evidence="2">The sequence shown here is derived from an EMBL/GenBank/DDBJ whole genome shotgun (WGS) entry which is preliminary data.</text>
</comment>
<evidence type="ECO:0000313" key="3">
    <source>
        <dbReference type="Proteomes" id="UP000294737"/>
    </source>
</evidence>
<accession>A0A4R6G8M5</accession>
<reference evidence="2 3" key="1">
    <citation type="submission" date="2019-03" db="EMBL/GenBank/DDBJ databases">
        <title>Genomic Encyclopedia of Type Strains, Phase IV (KMG-IV): sequencing the most valuable type-strain genomes for metagenomic binning, comparative biology and taxonomic classification.</title>
        <authorList>
            <person name="Goeker M."/>
        </authorList>
    </citation>
    <scope>NUCLEOTIDE SEQUENCE [LARGE SCALE GENOMIC DNA]</scope>
    <source>
        <strain evidence="2 3">DSM 18555</strain>
    </source>
</reference>
<dbReference type="EMBL" id="SNWF01000005">
    <property type="protein sequence ID" value="TDN90165.1"/>
    <property type="molecule type" value="Genomic_DNA"/>
</dbReference>
<name>A0A4R6G8M5_9BURK</name>
<gene>
    <name evidence="2" type="ORF">EV677_2241</name>
</gene>
<evidence type="ECO:0000313" key="2">
    <source>
        <dbReference type="EMBL" id="TDN90165.1"/>
    </source>
</evidence>
<evidence type="ECO:0000256" key="1">
    <source>
        <dbReference type="SAM" id="SignalP"/>
    </source>
</evidence>
<keyword evidence="3" id="KW-1185">Reference proteome</keyword>
<sequence>MIKIIGITPILFFLCSCSLHYMDAPPPSQNQYWIKSGHSLELINVALISCGYDEPRWSVEQQEKVDICMLRKGFVFRDSPYGKVHARCTYPPYQHLPSCQSMKK</sequence>
<protein>
    <recommendedName>
        <fullName evidence="4">Lipoprotein</fullName>
    </recommendedName>
</protein>
<dbReference type="PROSITE" id="PS51257">
    <property type="entry name" value="PROKAR_LIPOPROTEIN"/>
    <property type="match status" value="1"/>
</dbReference>
<organism evidence="2 3">
    <name type="scientific">Herminiimonas fonticola</name>
    <dbReference type="NCBI Taxonomy" id="303380"/>
    <lineage>
        <taxon>Bacteria</taxon>
        <taxon>Pseudomonadati</taxon>
        <taxon>Pseudomonadota</taxon>
        <taxon>Betaproteobacteria</taxon>
        <taxon>Burkholderiales</taxon>
        <taxon>Oxalobacteraceae</taxon>
        <taxon>Herminiimonas</taxon>
    </lineage>
</organism>
<evidence type="ECO:0008006" key="4">
    <source>
        <dbReference type="Google" id="ProtNLM"/>
    </source>
</evidence>
<dbReference type="Proteomes" id="UP000294737">
    <property type="component" value="Unassembled WGS sequence"/>
</dbReference>
<dbReference type="AlphaFoldDB" id="A0A4R6G8M5"/>
<keyword evidence="1" id="KW-0732">Signal</keyword>
<feature type="chain" id="PRO_5020446193" description="Lipoprotein" evidence="1">
    <location>
        <begin position="22"/>
        <end position="104"/>
    </location>
</feature>
<feature type="signal peptide" evidence="1">
    <location>
        <begin position="1"/>
        <end position="21"/>
    </location>
</feature>